<keyword evidence="5" id="KW-0326">Glycosidase</keyword>
<dbReference type="InterPro" id="IPR036291">
    <property type="entry name" value="NAD(P)-bd_dom_sf"/>
</dbReference>
<organism evidence="8 9">
    <name type="scientific">Paenibacillus hemerocallicola</name>
    <dbReference type="NCBI Taxonomy" id="1172614"/>
    <lineage>
        <taxon>Bacteria</taxon>
        <taxon>Bacillati</taxon>
        <taxon>Bacillota</taxon>
        <taxon>Bacilli</taxon>
        <taxon>Bacillales</taxon>
        <taxon>Paenibacillaceae</taxon>
        <taxon>Paenibacillus</taxon>
    </lineage>
</organism>
<keyword evidence="4" id="KW-0520">NAD</keyword>
<dbReference type="SUPFAM" id="SSF51735">
    <property type="entry name" value="NAD(P)-binding Rossmann-fold domains"/>
    <property type="match status" value="1"/>
</dbReference>
<accession>A0A5C4TAF6</accession>
<evidence type="ECO:0000256" key="4">
    <source>
        <dbReference type="ARBA" id="ARBA00023027"/>
    </source>
</evidence>
<dbReference type="OrthoDB" id="9771072at2"/>
<dbReference type="Pfam" id="PF21252">
    <property type="entry name" value="Glyco_hydro_109_C"/>
    <property type="match status" value="1"/>
</dbReference>
<keyword evidence="3" id="KW-0378">Hydrolase</keyword>
<gene>
    <name evidence="8" type="ORF">FE784_12705</name>
</gene>
<protein>
    <submittedName>
        <fullName evidence="8">Gfo/Idh/MocA family oxidoreductase</fullName>
    </submittedName>
</protein>
<comment type="similarity">
    <text evidence="2">Belongs to the Gfo/Idh/MocA family. Glycosyl hydrolase 109 subfamily.</text>
</comment>
<evidence type="ECO:0000313" key="8">
    <source>
        <dbReference type="EMBL" id="TNJ66028.1"/>
    </source>
</evidence>
<dbReference type="GO" id="GO:0000166">
    <property type="term" value="F:nucleotide binding"/>
    <property type="evidence" value="ECO:0007669"/>
    <property type="project" value="InterPro"/>
</dbReference>
<reference evidence="8 9" key="1">
    <citation type="submission" date="2019-05" db="EMBL/GenBank/DDBJ databases">
        <title>We sequenced the genome of Paenibacillus hemerocallicola KCTC 33185 for further insight into its adaptation and study the phylogeny of Paenibacillus.</title>
        <authorList>
            <person name="Narsing Rao M.P."/>
        </authorList>
    </citation>
    <scope>NUCLEOTIDE SEQUENCE [LARGE SCALE GENOMIC DNA]</scope>
    <source>
        <strain evidence="8 9">KCTC 33185</strain>
    </source>
</reference>
<dbReference type="InterPro" id="IPR049303">
    <property type="entry name" value="Glyco_hydro_109_C"/>
</dbReference>
<keyword evidence="9" id="KW-1185">Reference proteome</keyword>
<feature type="domain" description="Glycosyl hydrolase 109 C-terminal" evidence="7">
    <location>
        <begin position="136"/>
        <end position="290"/>
    </location>
</feature>
<dbReference type="GO" id="GO:0016798">
    <property type="term" value="F:hydrolase activity, acting on glycosyl bonds"/>
    <property type="evidence" value="ECO:0007669"/>
    <property type="project" value="UniProtKB-KW"/>
</dbReference>
<dbReference type="Gene3D" id="3.40.50.720">
    <property type="entry name" value="NAD(P)-binding Rossmann-like Domain"/>
    <property type="match status" value="1"/>
</dbReference>
<evidence type="ECO:0000256" key="2">
    <source>
        <dbReference type="ARBA" id="ARBA00009329"/>
    </source>
</evidence>
<evidence type="ECO:0000256" key="5">
    <source>
        <dbReference type="ARBA" id="ARBA00023295"/>
    </source>
</evidence>
<name>A0A5C4TAF6_9BACL</name>
<dbReference type="Gene3D" id="3.30.360.10">
    <property type="entry name" value="Dihydrodipicolinate Reductase, domain 2"/>
    <property type="match status" value="1"/>
</dbReference>
<sequence>MTHSGMIRIAVVGGNRGFSYGNVSRLFPDKVELAAVCDLNEAIFVRWKDKFPDIRTFTSFEQLLDDPSIDAVVLATPMLMHQRQAVQALKAGKHVICEVAAAHTLEGCWELVEAVEQTGKVYMMSENYCYYRSNLLVRHMAEQGAFGQFTHAECGYIHDVRSATHKPDGTLQWRGELLRDYNGINYPTHSLGPIAQWLGINREGGDSFDCISTFVSDPASQCDHFRTRFGADHPGAQPDYWKQGDSALALIRTKGGAVIYMRNDFSSPRPHNYTHYALQGTKGAYLAARHKDEDPLVWLAGRNAKLEWSSLWDYAEEFEHPLWRRSPDMPGEFFVMEEFVAAIGEGRQPELDVYDSAVWSSIFPLSVESAAGGGRPVAIPDFTINRPRRNPSAASV</sequence>
<dbReference type="InterPro" id="IPR050463">
    <property type="entry name" value="Gfo/Idh/MocA_oxidrdct_glycsds"/>
</dbReference>
<dbReference type="EMBL" id="VDCQ01000014">
    <property type="protein sequence ID" value="TNJ66028.1"/>
    <property type="molecule type" value="Genomic_DNA"/>
</dbReference>
<comment type="caution">
    <text evidence="8">The sequence shown here is derived from an EMBL/GenBank/DDBJ whole genome shotgun (WGS) entry which is preliminary data.</text>
</comment>
<proteinExistence type="inferred from homology"/>
<dbReference type="InterPro" id="IPR000683">
    <property type="entry name" value="Gfo/Idh/MocA-like_OxRdtase_N"/>
</dbReference>
<evidence type="ECO:0000313" key="9">
    <source>
        <dbReference type="Proteomes" id="UP000307943"/>
    </source>
</evidence>
<dbReference type="AlphaFoldDB" id="A0A5C4TAF6"/>
<evidence type="ECO:0000259" key="6">
    <source>
        <dbReference type="Pfam" id="PF01408"/>
    </source>
</evidence>
<evidence type="ECO:0000256" key="1">
    <source>
        <dbReference type="ARBA" id="ARBA00001911"/>
    </source>
</evidence>
<evidence type="ECO:0000259" key="7">
    <source>
        <dbReference type="Pfam" id="PF21252"/>
    </source>
</evidence>
<dbReference type="PANTHER" id="PTHR43818:SF1">
    <property type="entry name" value="GLYCOSYL HYDROLASE FAMILY 109 PROTEIN"/>
    <property type="match status" value="1"/>
</dbReference>
<dbReference type="PANTHER" id="PTHR43818">
    <property type="entry name" value="BCDNA.GH03377"/>
    <property type="match status" value="1"/>
</dbReference>
<feature type="domain" description="Gfo/Idh/MocA-like oxidoreductase N-terminal" evidence="6">
    <location>
        <begin position="7"/>
        <end position="124"/>
    </location>
</feature>
<dbReference type="Proteomes" id="UP000307943">
    <property type="component" value="Unassembled WGS sequence"/>
</dbReference>
<dbReference type="RefSeq" id="WP_139602569.1">
    <property type="nucleotide sequence ID" value="NZ_VDCQ01000014.1"/>
</dbReference>
<evidence type="ECO:0000256" key="3">
    <source>
        <dbReference type="ARBA" id="ARBA00022801"/>
    </source>
</evidence>
<comment type="cofactor">
    <cofactor evidence="1">
        <name>NAD(+)</name>
        <dbReference type="ChEBI" id="CHEBI:57540"/>
    </cofactor>
</comment>
<dbReference type="Pfam" id="PF01408">
    <property type="entry name" value="GFO_IDH_MocA"/>
    <property type="match status" value="1"/>
</dbReference>